<keyword evidence="3" id="KW-0597">Phosphoprotein</keyword>
<dbReference type="Pfam" id="PF02518">
    <property type="entry name" value="HATPase_c"/>
    <property type="match status" value="1"/>
</dbReference>
<sequence>MSETVTIKKLLSKSNLGGVLHEIVGSMDTQISILDLGGNLLWGDGAETPAGQYPVSLQGETIGWVVGSEKAGTVAKLLAHLAAKELDKKTLAAEVLDKYREITLLYNISEKIIASLDLKEVAQLVLEEARKFVKATSGAVLLIRDGNSVGENIFSFGEEWEADTNSEQTWYGWEGIVSTVVSTGKGEIVNDVTADPRVGTEGVWFQSLLCVPLKTREVVVGAIALGSSKPVTYMAEQLKLSSTLASQAASAIDALVHENKLRESRREALLFRLASQIRLSLDLKTILATAVTEIRTLLGLDRCLFMWDRSPTMDSNPNHRFQPRGLMPHYPYWEVVQEAKHPSLPRARQWYAVPALGSLSAQMRQLEIVRIDNVEDAKERVMRQFVLSLKCRSLLVIPIQTRGGEIGAVACGCTGVRVWSADEVELLQAVGTQLAIAINQAELYQQSCQATATAKARSQELQQALLDLQKTEAQLVQSEKMSSLGMLVAGVAHEINNPLGFISSNLVHTASYIQDLIQVVDAYQQEYPQASAEIEKLIEETELEFLKEDLPQMLSSMQMGADRIRQIVLTLRVFSRTDGTEMKPANLHEGIDSTLVLLQDRLKSRTDRPSIQVIKQYGAIPQIDCYAGQLNQVFMNLIANGIDAIEEAIDKSLPVMAGRVPTIIISTQISADGQFVSIRIADNGPGMSEEVRRKLFDPFFTTKPPGKGTGLGLSISYQIITEKHSGTLDCISTPGRGAEFIIQLPVRSQLAMNSPAENKITPRSIHELPLLRPQNQ</sequence>
<dbReference type="CDD" id="cd00082">
    <property type="entry name" value="HisKA"/>
    <property type="match status" value="1"/>
</dbReference>
<keyword evidence="4" id="KW-0418">Kinase</keyword>
<keyword evidence="5" id="KW-0902">Two-component regulatory system</keyword>
<evidence type="ECO:0000256" key="3">
    <source>
        <dbReference type="ARBA" id="ARBA00022553"/>
    </source>
</evidence>
<accession>A0A7C3ZWE8</accession>
<gene>
    <name evidence="8" type="ORF">ENR15_12470</name>
</gene>
<dbReference type="InterPro" id="IPR004358">
    <property type="entry name" value="Sig_transdc_His_kin-like_C"/>
</dbReference>
<dbReference type="InterPro" id="IPR005467">
    <property type="entry name" value="His_kinase_dom"/>
</dbReference>
<dbReference type="GO" id="GO:0000155">
    <property type="term" value="F:phosphorelay sensor kinase activity"/>
    <property type="evidence" value="ECO:0007669"/>
    <property type="project" value="InterPro"/>
</dbReference>
<evidence type="ECO:0000256" key="4">
    <source>
        <dbReference type="ARBA" id="ARBA00022777"/>
    </source>
</evidence>
<name>A0A7C3ZWE8_9CYAN</name>
<feature type="domain" description="Histidine kinase" evidence="7">
    <location>
        <begin position="490"/>
        <end position="748"/>
    </location>
</feature>
<dbReference type="Pfam" id="PF13185">
    <property type="entry name" value="GAF_2"/>
    <property type="match status" value="1"/>
</dbReference>
<evidence type="ECO:0000313" key="8">
    <source>
        <dbReference type="EMBL" id="HGG01429.1"/>
    </source>
</evidence>
<dbReference type="InterPro" id="IPR003594">
    <property type="entry name" value="HATPase_dom"/>
</dbReference>
<evidence type="ECO:0000256" key="6">
    <source>
        <dbReference type="SAM" id="Coils"/>
    </source>
</evidence>
<feature type="coiled-coil region" evidence="6">
    <location>
        <begin position="513"/>
        <end position="540"/>
    </location>
</feature>
<feature type="coiled-coil region" evidence="6">
    <location>
        <begin position="454"/>
        <end position="481"/>
    </location>
</feature>
<dbReference type="Pfam" id="PF01590">
    <property type="entry name" value="GAF"/>
    <property type="match status" value="1"/>
</dbReference>
<dbReference type="PANTHER" id="PTHR43065:SF50">
    <property type="entry name" value="HISTIDINE KINASE"/>
    <property type="match status" value="1"/>
</dbReference>
<organism evidence="8">
    <name type="scientific">Planktothricoides sp. SpSt-374</name>
    <dbReference type="NCBI Taxonomy" id="2282167"/>
    <lineage>
        <taxon>Bacteria</taxon>
        <taxon>Bacillati</taxon>
        <taxon>Cyanobacteriota</taxon>
        <taxon>Cyanophyceae</taxon>
        <taxon>Oscillatoriophycideae</taxon>
        <taxon>Oscillatoriales</taxon>
        <taxon>Oscillatoriaceae</taxon>
        <taxon>Planktothricoides</taxon>
    </lineage>
</organism>
<dbReference type="Gene3D" id="3.30.565.10">
    <property type="entry name" value="Histidine kinase-like ATPase, C-terminal domain"/>
    <property type="match status" value="1"/>
</dbReference>
<proteinExistence type="predicted"/>
<dbReference type="InterPro" id="IPR003661">
    <property type="entry name" value="HisK_dim/P_dom"/>
</dbReference>
<dbReference type="InterPro" id="IPR003018">
    <property type="entry name" value="GAF"/>
</dbReference>
<dbReference type="AlphaFoldDB" id="A0A7C3ZWE8"/>
<dbReference type="SUPFAM" id="SSF55781">
    <property type="entry name" value="GAF domain-like"/>
    <property type="match status" value="2"/>
</dbReference>
<dbReference type="SMART" id="SM00387">
    <property type="entry name" value="HATPase_c"/>
    <property type="match status" value="1"/>
</dbReference>
<dbReference type="PANTHER" id="PTHR43065">
    <property type="entry name" value="SENSOR HISTIDINE KINASE"/>
    <property type="match status" value="1"/>
</dbReference>
<comment type="catalytic activity">
    <reaction evidence="1">
        <text>ATP + protein L-histidine = ADP + protein N-phospho-L-histidine.</text>
        <dbReference type="EC" id="2.7.13.3"/>
    </reaction>
</comment>
<keyword evidence="6" id="KW-0175">Coiled coil</keyword>
<dbReference type="InterPro" id="IPR036890">
    <property type="entry name" value="HATPase_C_sf"/>
</dbReference>
<dbReference type="InterPro" id="IPR029016">
    <property type="entry name" value="GAF-like_dom_sf"/>
</dbReference>
<dbReference type="SMART" id="SM00065">
    <property type="entry name" value="GAF"/>
    <property type="match status" value="2"/>
</dbReference>
<evidence type="ECO:0000256" key="2">
    <source>
        <dbReference type="ARBA" id="ARBA00012438"/>
    </source>
</evidence>
<dbReference type="Gene3D" id="3.30.450.40">
    <property type="match status" value="2"/>
</dbReference>
<keyword evidence="4" id="KW-0808">Transferase</keyword>
<reference evidence="8" key="1">
    <citation type="journal article" date="2020" name="mSystems">
        <title>Genome- and Community-Level Interaction Insights into Carbon Utilization and Element Cycling Functions of Hydrothermarchaeota in Hydrothermal Sediment.</title>
        <authorList>
            <person name="Zhou Z."/>
            <person name="Liu Y."/>
            <person name="Xu W."/>
            <person name="Pan J."/>
            <person name="Luo Z.H."/>
            <person name="Li M."/>
        </authorList>
    </citation>
    <scope>NUCLEOTIDE SEQUENCE [LARGE SCALE GENOMIC DNA]</scope>
    <source>
        <strain evidence="8">SpSt-374</strain>
    </source>
</reference>
<evidence type="ECO:0000256" key="5">
    <source>
        <dbReference type="ARBA" id="ARBA00023012"/>
    </source>
</evidence>
<dbReference type="EMBL" id="DSPX01000125">
    <property type="protein sequence ID" value="HGG01429.1"/>
    <property type="molecule type" value="Genomic_DNA"/>
</dbReference>
<dbReference type="SUPFAM" id="SSF55874">
    <property type="entry name" value="ATPase domain of HSP90 chaperone/DNA topoisomerase II/histidine kinase"/>
    <property type="match status" value="1"/>
</dbReference>
<dbReference type="PRINTS" id="PR00344">
    <property type="entry name" value="BCTRLSENSOR"/>
</dbReference>
<protein>
    <recommendedName>
        <fullName evidence="2">histidine kinase</fullName>
        <ecNumber evidence="2">2.7.13.3</ecNumber>
    </recommendedName>
</protein>
<comment type="caution">
    <text evidence="8">The sequence shown here is derived from an EMBL/GenBank/DDBJ whole genome shotgun (WGS) entry which is preliminary data.</text>
</comment>
<dbReference type="EC" id="2.7.13.3" evidence="2"/>
<evidence type="ECO:0000256" key="1">
    <source>
        <dbReference type="ARBA" id="ARBA00000085"/>
    </source>
</evidence>
<dbReference type="Gene3D" id="1.10.287.130">
    <property type="match status" value="1"/>
</dbReference>
<dbReference type="PROSITE" id="PS50109">
    <property type="entry name" value="HIS_KIN"/>
    <property type="match status" value="1"/>
</dbReference>
<evidence type="ECO:0000259" key="7">
    <source>
        <dbReference type="PROSITE" id="PS50109"/>
    </source>
</evidence>